<dbReference type="RefSeq" id="WP_379859221.1">
    <property type="nucleotide sequence ID" value="NZ_JBHZQA010000025.1"/>
</dbReference>
<evidence type="ECO:0000313" key="2">
    <source>
        <dbReference type="Proteomes" id="UP001600039"/>
    </source>
</evidence>
<comment type="caution">
    <text evidence="1">The sequence shown here is derived from an EMBL/GenBank/DDBJ whole genome shotgun (WGS) entry which is preliminary data.</text>
</comment>
<keyword evidence="2" id="KW-1185">Reference proteome</keyword>
<sequence length="238" mass="27643">MSEDKISDLGNKLFASTEGRNLMIKLKTDIQNTLVYSMNNSQKDNLRNGIRDNKTIEDVLKIAKKELSKLNKNEDNIFAVSKSTSVILKELDYYDYGTLTGLTKIFNILNTDNNMEMSMPTNDHRRNAYDVIDNTSMATLDKLMQEIDANPNEFEPIIRVMRKSGLFMERSIFMVNESYPYMVERCRVKGDNLIQIICEYTGTDEMYVLARLLNKTSWWFRIGQTPEEQIEELQNISL</sequence>
<protein>
    <submittedName>
        <fullName evidence="1">Uncharacterized protein</fullName>
    </submittedName>
</protein>
<gene>
    <name evidence="1" type="ORF">ACFX5D_16120</name>
</gene>
<dbReference type="Proteomes" id="UP001600039">
    <property type="component" value="Unassembled WGS sequence"/>
</dbReference>
<organism evidence="1 2">
    <name type="scientific">Flavobacterium fructosi</name>
    <dbReference type="NCBI Taxonomy" id="3230416"/>
    <lineage>
        <taxon>Bacteria</taxon>
        <taxon>Pseudomonadati</taxon>
        <taxon>Bacteroidota</taxon>
        <taxon>Flavobacteriia</taxon>
        <taxon>Flavobacteriales</taxon>
        <taxon>Flavobacteriaceae</taxon>
        <taxon>Flavobacterium</taxon>
    </lineage>
</organism>
<evidence type="ECO:0000313" key="1">
    <source>
        <dbReference type="EMBL" id="MFE3849485.1"/>
    </source>
</evidence>
<dbReference type="EMBL" id="JBHZQA010000025">
    <property type="protein sequence ID" value="MFE3849485.1"/>
    <property type="molecule type" value="Genomic_DNA"/>
</dbReference>
<name>A0ABW6HRS3_9FLAO</name>
<accession>A0ABW6HRS3</accession>
<reference evidence="1 2" key="1">
    <citation type="submission" date="2024-06" db="EMBL/GenBank/DDBJ databases">
        <title>Flavobacterium spp. isolated from glacier.</title>
        <authorList>
            <person name="Han D."/>
        </authorList>
    </citation>
    <scope>NUCLEOTIDE SEQUENCE [LARGE SCALE GENOMIC DNA]</scope>
    <source>
        <strain evidence="1 2">LB3P45</strain>
    </source>
</reference>
<proteinExistence type="predicted"/>